<dbReference type="SUPFAM" id="SSF53448">
    <property type="entry name" value="Nucleotide-diphospho-sugar transferases"/>
    <property type="match status" value="1"/>
</dbReference>
<dbReference type="AlphaFoldDB" id="A0A2R7Y0K0"/>
<evidence type="ECO:0000313" key="3">
    <source>
        <dbReference type="Proteomes" id="UP000244066"/>
    </source>
</evidence>
<name>A0A2R7Y0K0_9ARCH</name>
<reference evidence="2 3" key="1">
    <citation type="submission" date="2017-04" db="EMBL/GenBank/DDBJ databases">
        <title>Draft Aigarchaeota genome from a New Zealand hot spring.</title>
        <authorList>
            <person name="Reysenbach A.-L."/>
            <person name="Donaho J.A."/>
            <person name="Gerhart J."/>
            <person name="Kelley J.F."/>
            <person name="Kouba K."/>
            <person name="Podar M."/>
            <person name="Stott M."/>
        </authorList>
    </citation>
    <scope>NUCLEOTIDE SEQUENCE [LARGE SCALE GENOMIC DNA]</scope>
    <source>
        <strain evidence="2">NZ13_MG1</strain>
    </source>
</reference>
<dbReference type="InterPro" id="IPR029044">
    <property type="entry name" value="Nucleotide-diphossugar_trans"/>
</dbReference>
<sequence>MKKVAVIVPTLDVSKAMKYVGKSLEGLPVKVVYKLDVYKNVSKTRNKGAEEEKDSDILFFIDDDVEILPEAFMEWVARLEDDERNVIWNEQPMILGIHRNKFLQTGGFDERIPFMSEDIELDYVLKKMERKGLVKILSIEPRTYVHHSSKAYAEKKRWLNEKHSVYTFLVHDKRRLLHAPKRYQDGLKVFIMRYFWLIWAIYKLLFFKRRS</sequence>
<dbReference type="Proteomes" id="UP000244066">
    <property type="component" value="Unassembled WGS sequence"/>
</dbReference>
<organism evidence="2 3">
    <name type="scientific">Candidatus Terraquivivens tikiterensis</name>
    <dbReference type="NCBI Taxonomy" id="1980982"/>
    <lineage>
        <taxon>Archaea</taxon>
        <taxon>Nitrososphaerota</taxon>
        <taxon>Candidatus Wolframiiraptoraceae</taxon>
        <taxon>Candidatus Terraquivivens</taxon>
    </lineage>
</organism>
<feature type="transmembrane region" description="Helical" evidence="1">
    <location>
        <begin position="190"/>
        <end position="207"/>
    </location>
</feature>
<evidence type="ECO:0000313" key="2">
    <source>
        <dbReference type="EMBL" id="PUA30983.1"/>
    </source>
</evidence>
<accession>A0A2R7Y0K0</accession>
<proteinExistence type="predicted"/>
<comment type="caution">
    <text evidence="2">The sequence shown here is derived from an EMBL/GenBank/DDBJ whole genome shotgun (WGS) entry which is preliminary data.</text>
</comment>
<dbReference type="Gene3D" id="3.90.550.10">
    <property type="entry name" value="Spore Coat Polysaccharide Biosynthesis Protein SpsA, Chain A"/>
    <property type="match status" value="1"/>
</dbReference>
<gene>
    <name evidence="2" type="ORF">B9J98_08365</name>
</gene>
<evidence type="ECO:0000256" key="1">
    <source>
        <dbReference type="SAM" id="Phobius"/>
    </source>
</evidence>
<evidence type="ECO:0008006" key="4">
    <source>
        <dbReference type="Google" id="ProtNLM"/>
    </source>
</evidence>
<keyword evidence="1" id="KW-0812">Transmembrane</keyword>
<protein>
    <recommendedName>
        <fullName evidence="4">Glycosyltransferase 2-like domain-containing protein</fullName>
    </recommendedName>
</protein>
<keyword evidence="1" id="KW-0472">Membrane</keyword>
<keyword evidence="1" id="KW-1133">Transmembrane helix</keyword>
<dbReference type="EMBL" id="NDWU01000037">
    <property type="protein sequence ID" value="PUA30983.1"/>
    <property type="molecule type" value="Genomic_DNA"/>
</dbReference>